<evidence type="ECO:0000256" key="1">
    <source>
        <dbReference type="SAM" id="MobiDB-lite"/>
    </source>
</evidence>
<dbReference type="PANTHER" id="PTHR35366">
    <property type="entry name" value="PROTEIN CBG18620"/>
    <property type="match status" value="1"/>
</dbReference>
<keyword evidence="3" id="KW-1185">Reference proteome</keyword>
<keyword evidence="2" id="KW-0472">Membrane</keyword>
<sequence length="301" mass="35496">MTKSLIDRIDEFVFYNLKYVVREILFEIVIKPEKKKTVRVLKLMVSSEGTVPRIAVDDWKDEKSVTYVSTIIDMKKKKENEPIVRSYQKIFKNPSKDELEAHFTIRVPNGRLKPVAGRQEYGDVVEWVKNTECGQVVRVVRQCDEERFLKGFKGCGLGDMCKRCSDPFDYWYTQNLPRRLYFEPFWDGIISRLPQEDFENETWKLRSIIEEEERQKPVEKKKKKVSWGFKTEKNSSDCLPTETSTVDSENNLPSTVVSDNENHPLSREISKNNDYVKYLVILFVSPILLTFVISFFFQLKW</sequence>
<dbReference type="WBParaSite" id="Csp11.Scaffold629.g8418.t2">
    <property type="protein sequence ID" value="Csp11.Scaffold629.g8418.t2"/>
    <property type="gene ID" value="Csp11.Scaffold629.g8418"/>
</dbReference>
<dbReference type="Proteomes" id="UP000095282">
    <property type="component" value="Unplaced"/>
</dbReference>
<keyword evidence="2" id="KW-0812">Transmembrane</keyword>
<keyword evidence="2" id="KW-1133">Transmembrane helix</keyword>
<reference evidence="4" key="1">
    <citation type="submission" date="2016-11" db="UniProtKB">
        <authorList>
            <consortium name="WormBaseParasite"/>
        </authorList>
    </citation>
    <scope>IDENTIFICATION</scope>
</reference>
<organism evidence="3 4">
    <name type="scientific">Caenorhabditis tropicalis</name>
    <dbReference type="NCBI Taxonomy" id="1561998"/>
    <lineage>
        <taxon>Eukaryota</taxon>
        <taxon>Metazoa</taxon>
        <taxon>Ecdysozoa</taxon>
        <taxon>Nematoda</taxon>
        <taxon>Chromadorea</taxon>
        <taxon>Rhabditida</taxon>
        <taxon>Rhabditina</taxon>
        <taxon>Rhabditomorpha</taxon>
        <taxon>Rhabditoidea</taxon>
        <taxon>Rhabditidae</taxon>
        <taxon>Peloderinae</taxon>
        <taxon>Caenorhabditis</taxon>
    </lineage>
</organism>
<feature type="compositionally biased region" description="Polar residues" evidence="1">
    <location>
        <begin position="238"/>
        <end position="259"/>
    </location>
</feature>
<name>A0A1I7UE61_9PELO</name>
<protein>
    <submittedName>
        <fullName evidence="4">Uncharacterized protein</fullName>
    </submittedName>
</protein>
<proteinExistence type="predicted"/>
<dbReference type="AlphaFoldDB" id="A0A1I7UE61"/>
<feature type="transmembrane region" description="Helical" evidence="2">
    <location>
        <begin position="275"/>
        <end position="297"/>
    </location>
</feature>
<dbReference type="PANTHER" id="PTHR35366:SF3">
    <property type="entry name" value="CW-TYPE DOMAIN-CONTAINING PROTEIN"/>
    <property type="match status" value="1"/>
</dbReference>
<accession>A0A1I7UE61</accession>
<evidence type="ECO:0000313" key="3">
    <source>
        <dbReference type="Proteomes" id="UP000095282"/>
    </source>
</evidence>
<evidence type="ECO:0000313" key="4">
    <source>
        <dbReference type="WBParaSite" id="Csp11.Scaffold629.g8418.t2"/>
    </source>
</evidence>
<feature type="region of interest" description="Disordered" evidence="1">
    <location>
        <begin position="238"/>
        <end position="263"/>
    </location>
</feature>
<evidence type="ECO:0000256" key="2">
    <source>
        <dbReference type="SAM" id="Phobius"/>
    </source>
</evidence>